<feature type="transmembrane region" description="Helical" evidence="2">
    <location>
        <begin position="385"/>
        <end position="404"/>
    </location>
</feature>
<feature type="transmembrane region" description="Helical" evidence="2">
    <location>
        <begin position="74"/>
        <end position="94"/>
    </location>
</feature>
<feature type="transmembrane region" description="Helical" evidence="2">
    <location>
        <begin position="148"/>
        <end position="166"/>
    </location>
</feature>
<dbReference type="Proteomes" id="UP000316196">
    <property type="component" value="Unassembled WGS sequence"/>
</dbReference>
<feature type="transmembrane region" description="Helical" evidence="2">
    <location>
        <begin position="257"/>
        <end position="279"/>
    </location>
</feature>
<proteinExistence type="predicted"/>
<dbReference type="AlphaFoldDB" id="A0A542ZDM9"/>
<gene>
    <name evidence="3" type="ORF">FB460_2318</name>
</gene>
<comment type="caution">
    <text evidence="3">The sequence shown here is derived from an EMBL/GenBank/DDBJ whole genome shotgun (WGS) entry which is preliminary data.</text>
</comment>
<feature type="transmembrane region" description="Helical" evidence="2">
    <location>
        <begin position="186"/>
        <end position="204"/>
    </location>
</feature>
<accession>A0A542ZDM9</accession>
<keyword evidence="2" id="KW-0812">Transmembrane</keyword>
<feature type="transmembrane region" description="Helical" evidence="2">
    <location>
        <begin position="475"/>
        <end position="495"/>
    </location>
</feature>
<feature type="transmembrane region" description="Helical" evidence="2">
    <location>
        <begin position="411"/>
        <end position="428"/>
    </location>
</feature>
<evidence type="ECO:0000313" key="4">
    <source>
        <dbReference type="Proteomes" id="UP000316196"/>
    </source>
</evidence>
<feature type="transmembrane region" description="Helical" evidence="2">
    <location>
        <begin position="225"/>
        <end position="245"/>
    </location>
</feature>
<feature type="region of interest" description="Disordered" evidence="1">
    <location>
        <begin position="562"/>
        <end position="589"/>
    </location>
</feature>
<feature type="transmembrane region" description="Helical" evidence="2">
    <location>
        <begin position="34"/>
        <end position="54"/>
    </location>
</feature>
<evidence type="ECO:0000256" key="2">
    <source>
        <dbReference type="SAM" id="Phobius"/>
    </source>
</evidence>
<evidence type="ECO:0000313" key="3">
    <source>
        <dbReference type="EMBL" id="TQL58455.1"/>
    </source>
</evidence>
<feature type="transmembrane region" description="Helical" evidence="2">
    <location>
        <begin position="331"/>
        <end position="349"/>
    </location>
</feature>
<reference evidence="3 4" key="1">
    <citation type="submission" date="2019-06" db="EMBL/GenBank/DDBJ databases">
        <title>Sequencing the genomes of 1000 actinobacteria strains.</title>
        <authorList>
            <person name="Klenk H.-P."/>
        </authorList>
    </citation>
    <scope>NUCLEOTIDE SEQUENCE [LARGE SCALE GENOMIC DNA]</scope>
    <source>
        <strain evidence="3 4">DSM 8251</strain>
    </source>
</reference>
<protein>
    <submittedName>
        <fullName evidence="3">Uncharacterized protein</fullName>
    </submittedName>
</protein>
<keyword evidence="2" id="KW-0472">Membrane</keyword>
<keyword evidence="2" id="KW-1133">Transmembrane helix</keyword>
<sequence>MWGVLRFVAHRTFVEPVRRGRMSEDPEFPWPRGIRVLVVIATVLYTALVALSVVGTRLREVTPVVAGGSMSLPVLVILVMIPAIIFGSAGFFVAACHWRHPVRYAIFAALVISYVFASSGIVMLVGAVLALPMIVLSIVRRRARVARWEMPLAVFFFGILTSSIIMEPRDVTPLDALAMLLQFLSWMAYPSVFAAGAAIVEIAVGAASWTARGVWEAAYSGSRRAGWTLFALLIVWTLLADVLSLTEGSVEVLPSRLLVALIVVVLVGLVALMIGWLVPMGMRPGVPVDADDVSAAWVRASRPIVMGFAGAYLLGPLIWDAVTFGGLSTYHSLQFVLSIFFLVLAIRAARRGEATTAVILATSAASTFLIQSLNALRVSLVSGQALTLVLDGLTLLILVGLIVARRLTPDRLLAIATAFLLSRFYTIRDWFDEPFTNLFAVSGASAALAVGLIWRQLTEYEFTQRGTSVFRVDARVLLGLGNMLLIGVCILAGTVAGSASPASLDQVEGVADRNIGTTLYLAATLSSLLIAWRGREGGDQRPGEEFGVTALARIEPKATVPAPSIGQKAVDVASPESGTARSPRRGGSG</sequence>
<keyword evidence="4" id="KW-1185">Reference proteome</keyword>
<feature type="transmembrane region" description="Helical" evidence="2">
    <location>
        <begin position="356"/>
        <end position="373"/>
    </location>
</feature>
<feature type="transmembrane region" description="Helical" evidence="2">
    <location>
        <begin position="515"/>
        <end position="532"/>
    </location>
</feature>
<feature type="transmembrane region" description="Helical" evidence="2">
    <location>
        <begin position="106"/>
        <end position="136"/>
    </location>
</feature>
<evidence type="ECO:0000256" key="1">
    <source>
        <dbReference type="SAM" id="MobiDB-lite"/>
    </source>
</evidence>
<name>A0A542ZDM9_9ACTN</name>
<feature type="transmembrane region" description="Helical" evidence="2">
    <location>
        <begin position="300"/>
        <end position="319"/>
    </location>
</feature>
<dbReference type="EMBL" id="VFOR01000002">
    <property type="protein sequence ID" value="TQL58455.1"/>
    <property type="molecule type" value="Genomic_DNA"/>
</dbReference>
<feature type="transmembrane region" description="Helical" evidence="2">
    <location>
        <begin position="434"/>
        <end position="454"/>
    </location>
</feature>
<organism evidence="3 4">
    <name type="scientific">Propioniferax innocua</name>
    <dbReference type="NCBI Taxonomy" id="1753"/>
    <lineage>
        <taxon>Bacteria</taxon>
        <taxon>Bacillati</taxon>
        <taxon>Actinomycetota</taxon>
        <taxon>Actinomycetes</taxon>
        <taxon>Propionibacteriales</taxon>
        <taxon>Propionibacteriaceae</taxon>
        <taxon>Propioniferax</taxon>
    </lineage>
</organism>